<dbReference type="KEGG" id="ccin:112494321"/>
<dbReference type="AlphaFoldDB" id="A0AAJ7W1K2"/>
<evidence type="ECO:0000313" key="2">
    <source>
        <dbReference type="Proteomes" id="UP000694920"/>
    </source>
</evidence>
<evidence type="ECO:0000313" key="3">
    <source>
        <dbReference type="RefSeq" id="XP_024940627.1"/>
    </source>
</evidence>
<reference evidence="3" key="1">
    <citation type="submission" date="2025-08" db="UniProtKB">
        <authorList>
            <consortium name="RefSeq"/>
        </authorList>
    </citation>
    <scope>IDENTIFICATION</scope>
</reference>
<dbReference type="Pfam" id="PF04727">
    <property type="entry name" value="ELMO_CED12"/>
    <property type="match status" value="1"/>
</dbReference>
<keyword evidence="2" id="KW-1185">Reference proteome</keyword>
<dbReference type="InterPro" id="IPR050868">
    <property type="entry name" value="ELMO_domain-containing"/>
</dbReference>
<evidence type="ECO:0000259" key="1">
    <source>
        <dbReference type="PROSITE" id="PS51335"/>
    </source>
</evidence>
<dbReference type="GeneID" id="112494321"/>
<dbReference type="PROSITE" id="PS51335">
    <property type="entry name" value="ELMO"/>
    <property type="match status" value="1"/>
</dbReference>
<dbReference type="InterPro" id="IPR006816">
    <property type="entry name" value="ELMO_dom"/>
</dbReference>
<sequence length="188" mass="21897">MMLLEDAEFPLCSYDSNDCKHFSMLRTVYRSLVQEENVDFDWEKIGFQSNSPGTDLRGVGMLGILQMLYLCLNCSVLMEFLYVTSIDKYNTFPFAAVGLNMTRITLSVLRYEKLNKEINKNGVFEAANKFYASIFYAFGKLWVSKKKTISDVGAMFQDIEKISARRSNRRKMARELKVFLREKCFRDK</sequence>
<name>A0AAJ7W1K2_CEPCN</name>
<dbReference type="Proteomes" id="UP000694920">
    <property type="component" value="Unplaced"/>
</dbReference>
<feature type="domain" description="ELMO" evidence="1">
    <location>
        <begin position="20"/>
        <end position="167"/>
    </location>
</feature>
<gene>
    <name evidence="3" type="primary">LOC112494321</name>
</gene>
<dbReference type="RefSeq" id="XP_024940627.1">
    <property type="nucleotide sequence ID" value="XM_025084859.1"/>
</dbReference>
<dbReference type="PANTHER" id="PTHR12771">
    <property type="entry name" value="ENGULFMENT AND CELL MOTILITY"/>
    <property type="match status" value="1"/>
</dbReference>
<accession>A0AAJ7W1K2</accession>
<proteinExistence type="predicted"/>
<protein>
    <submittedName>
        <fullName evidence="3">ELMO domain-containing protein 3-like</fullName>
    </submittedName>
</protein>
<dbReference type="PANTHER" id="PTHR12771:SF2">
    <property type="entry name" value="ELMO DOMAIN-CONTAINING PROTEIN 3"/>
    <property type="match status" value="1"/>
</dbReference>
<organism evidence="2 3">
    <name type="scientific">Cephus cinctus</name>
    <name type="common">Wheat stem sawfly</name>
    <dbReference type="NCBI Taxonomy" id="211228"/>
    <lineage>
        <taxon>Eukaryota</taxon>
        <taxon>Metazoa</taxon>
        <taxon>Ecdysozoa</taxon>
        <taxon>Arthropoda</taxon>
        <taxon>Hexapoda</taxon>
        <taxon>Insecta</taxon>
        <taxon>Pterygota</taxon>
        <taxon>Neoptera</taxon>
        <taxon>Endopterygota</taxon>
        <taxon>Hymenoptera</taxon>
        <taxon>Cephoidea</taxon>
        <taxon>Cephidae</taxon>
        <taxon>Cephus</taxon>
    </lineage>
</organism>